<dbReference type="Pfam" id="PF19974">
    <property type="entry name" value="TCAD9"/>
    <property type="match status" value="1"/>
</dbReference>
<name>A0A5C5Y0U0_9PLAN</name>
<protein>
    <recommendedName>
        <fullName evidence="1">Ternary complex associated domain-containing protein</fullName>
    </recommendedName>
</protein>
<sequence length="434" mass="49877">MFNLNIELLDEDSERSLRSSSLCLLEKLLSKDSQHDPLRCKIWPSLTGNKIKLEDCALRVLPLNRLGGEEGKSGTSVFVAYFFATDKLWPSLPLIVKLGRPSPDSNRDKCKQEFEDAQSLHHLFCHSPSGFAVPLHCDERNQDRPYSVLWSPFASADGVWGDIDTNANRLKLRIEDVWKLLKENECETERVTKAMQSAFEFLWPLHQRGGTAKRKRRRFDDEYEPQLRKIDSADWAKKWRTCWGSDEESRARDFGEEWENPFHVLAKTRSIEAELFCGGIHGDLHPKNIVFSRDTPTIIDFGWAKGDAHIAKDFVLFECNVRFVTLPASVSYHEVDAFSSWISFDEEAPKVTCPDLRGRLELVSLLRAKARRAFPDDTNWDLEYVVPMFMVAIGLLKHSNDFSSQVSARRHVLRLAQYVAERVLPKYETKQATA</sequence>
<reference evidence="2 3" key="1">
    <citation type="submission" date="2019-02" db="EMBL/GenBank/DDBJ databases">
        <title>Deep-cultivation of Planctomycetes and their phenomic and genomic characterization uncovers novel biology.</title>
        <authorList>
            <person name="Wiegand S."/>
            <person name="Jogler M."/>
            <person name="Boedeker C."/>
            <person name="Pinto D."/>
            <person name="Vollmers J."/>
            <person name="Rivas-Marin E."/>
            <person name="Kohn T."/>
            <person name="Peeters S.H."/>
            <person name="Heuer A."/>
            <person name="Rast P."/>
            <person name="Oberbeckmann S."/>
            <person name="Bunk B."/>
            <person name="Jeske O."/>
            <person name="Meyerdierks A."/>
            <person name="Storesund J.E."/>
            <person name="Kallscheuer N."/>
            <person name="Luecker S."/>
            <person name="Lage O.M."/>
            <person name="Pohl T."/>
            <person name="Merkel B.J."/>
            <person name="Hornburger P."/>
            <person name="Mueller R.-W."/>
            <person name="Bruemmer F."/>
            <person name="Labrenz M."/>
            <person name="Spormann A.M."/>
            <person name="Op Den Camp H."/>
            <person name="Overmann J."/>
            <person name="Amann R."/>
            <person name="Jetten M.S.M."/>
            <person name="Mascher T."/>
            <person name="Medema M.H."/>
            <person name="Devos D.P."/>
            <person name="Kaster A.-K."/>
            <person name="Ovreas L."/>
            <person name="Rohde M."/>
            <person name="Galperin M.Y."/>
            <person name="Jogler C."/>
        </authorList>
    </citation>
    <scope>NUCLEOTIDE SEQUENCE [LARGE SCALE GENOMIC DNA]</scope>
    <source>
        <strain evidence="2 3">Pan14r</strain>
    </source>
</reference>
<comment type="caution">
    <text evidence="2">The sequence shown here is derived from an EMBL/GenBank/DDBJ whole genome shotgun (WGS) entry which is preliminary data.</text>
</comment>
<evidence type="ECO:0000259" key="1">
    <source>
        <dbReference type="Pfam" id="PF19974"/>
    </source>
</evidence>
<dbReference type="InterPro" id="IPR045544">
    <property type="entry name" value="TCAD9"/>
</dbReference>
<dbReference type="Proteomes" id="UP000317238">
    <property type="component" value="Unassembled WGS sequence"/>
</dbReference>
<dbReference type="SUPFAM" id="SSF56112">
    <property type="entry name" value="Protein kinase-like (PK-like)"/>
    <property type="match status" value="1"/>
</dbReference>
<dbReference type="AlphaFoldDB" id="A0A5C5Y0U0"/>
<evidence type="ECO:0000313" key="2">
    <source>
        <dbReference type="EMBL" id="TWT68814.1"/>
    </source>
</evidence>
<dbReference type="RefSeq" id="WP_197203358.1">
    <property type="nucleotide sequence ID" value="NZ_SJPL01000001.1"/>
</dbReference>
<proteinExistence type="predicted"/>
<feature type="domain" description="Ternary complex associated" evidence="1">
    <location>
        <begin position="257"/>
        <end position="396"/>
    </location>
</feature>
<dbReference type="EMBL" id="SJPL01000001">
    <property type="protein sequence ID" value="TWT68814.1"/>
    <property type="molecule type" value="Genomic_DNA"/>
</dbReference>
<dbReference type="InterPro" id="IPR011009">
    <property type="entry name" value="Kinase-like_dom_sf"/>
</dbReference>
<accession>A0A5C5Y0U0</accession>
<keyword evidence="3" id="KW-1185">Reference proteome</keyword>
<organism evidence="2 3">
    <name type="scientific">Crateriforma conspicua</name>
    <dbReference type="NCBI Taxonomy" id="2527996"/>
    <lineage>
        <taxon>Bacteria</taxon>
        <taxon>Pseudomonadati</taxon>
        <taxon>Planctomycetota</taxon>
        <taxon>Planctomycetia</taxon>
        <taxon>Planctomycetales</taxon>
        <taxon>Planctomycetaceae</taxon>
        <taxon>Crateriforma</taxon>
    </lineage>
</organism>
<gene>
    <name evidence="2" type="ORF">Pan14r_10610</name>
</gene>
<dbReference type="Gene3D" id="3.90.1200.10">
    <property type="match status" value="1"/>
</dbReference>
<evidence type="ECO:0000313" key="3">
    <source>
        <dbReference type="Proteomes" id="UP000317238"/>
    </source>
</evidence>